<proteinExistence type="predicted"/>
<dbReference type="AlphaFoldDB" id="A0A914LFD4"/>
<evidence type="ECO:0000313" key="3">
    <source>
        <dbReference type="Proteomes" id="UP000887563"/>
    </source>
</evidence>
<reference evidence="4" key="1">
    <citation type="submission" date="2022-11" db="UniProtKB">
        <authorList>
            <consortium name="WormBaseParasite"/>
        </authorList>
    </citation>
    <scope>IDENTIFICATION</scope>
</reference>
<evidence type="ECO:0000256" key="1">
    <source>
        <dbReference type="SAM" id="Coils"/>
    </source>
</evidence>
<dbReference type="WBParaSite" id="Minc3s00479g13026">
    <property type="protein sequence ID" value="Minc3s00479g13026"/>
    <property type="gene ID" value="Minc3s00479g13026"/>
</dbReference>
<organism evidence="3 4">
    <name type="scientific">Meloidogyne incognita</name>
    <name type="common">Southern root-knot nematode worm</name>
    <name type="synonym">Oxyuris incognita</name>
    <dbReference type="NCBI Taxonomy" id="6306"/>
    <lineage>
        <taxon>Eukaryota</taxon>
        <taxon>Metazoa</taxon>
        <taxon>Ecdysozoa</taxon>
        <taxon>Nematoda</taxon>
        <taxon>Chromadorea</taxon>
        <taxon>Rhabditida</taxon>
        <taxon>Tylenchina</taxon>
        <taxon>Tylenchomorpha</taxon>
        <taxon>Tylenchoidea</taxon>
        <taxon>Meloidogynidae</taxon>
        <taxon>Meloidogyninae</taxon>
        <taxon>Meloidogyne</taxon>
        <taxon>Meloidogyne incognita group</taxon>
    </lineage>
</organism>
<feature type="compositionally biased region" description="Acidic residues" evidence="2">
    <location>
        <begin position="118"/>
        <end position="127"/>
    </location>
</feature>
<keyword evidence="1" id="KW-0175">Coiled coil</keyword>
<sequence length="137" mass="15888">MAEEGSSNLQLNLIDLSSKFVELYIKFNEEKEKTVKFEKELNKIHKINSDHEKEINNLKQNIEQLKAENIQKDEKISSLEEEIKQEIKVIKKKMNESQNCPKCRVDATLDSIKQHIEETDDCSDEAGDGLTQNEVDH</sequence>
<evidence type="ECO:0000313" key="4">
    <source>
        <dbReference type="WBParaSite" id="Minc3s00479g13026"/>
    </source>
</evidence>
<feature type="region of interest" description="Disordered" evidence="2">
    <location>
        <begin position="118"/>
        <end position="137"/>
    </location>
</feature>
<feature type="coiled-coil region" evidence="1">
    <location>
        <begin position="41"/>
        <end position="96"/>
    </location>
</feature>
<name>A0A914LFD4_MELIC</name>
<accession>A0A914LFD4</accession>
<keyword evidence="3" id="KW-1185">Reference proteome</keyword>
<dbReference type="Proteomes" id="UP000887563">
    <property type="component" value="Unplaced"/>
</dbReference>
<evidence type="ECO:0000256" key="2">
    <source>
        <dbReference type="SAM" id="MobiDB-lite"/>
    </source>
</evidence>
<protein>
    <submittedName>
        <fullName evidence="4">Candidate secreted effector</fullName>
    </submittedName>
</protein>